<dbReference type="PANTHER" id="PTHR31511">
    <property type="entry name" value="PROTEIN CBG23764"/>
    <property type="match status" value="1"/>
</dbReference>
<dbReference type="PANTHER" id="PTHR31511:SF12">
    <property type="entry name" value="RHO TERMINATION FACTOR N-TERMINAL DOMAIN-CONTAINING PROTEIN"/>
    <property type="match status" value="1"/>
</dbReference>
<dbReference type="InterPro" id="IPR044925">
    <property type="entry name" value="His-Me_finger_sf"/>
</dbReference>
<dbReference type="SUPFAM" id="SSF54060">
    <property type="entry name" value="His-Me finger endonucleases"/>
    <property type="match status" value="1"/>
</dbReference>
<name>A0ABY6LW24_9ARAC</name>
<dbReference type="EMBL" id="CP092886">
    <property type="protein sequence ID" value="UYV84541.1"/>
    <property type="molecule type" value="Genomic_DNA"/>
</dbReference>
<evidence type="ECO:0000313" key="1">
    <source>
        <dbReference type="EMBL" id="UYV84541.1"/>
    </source>
</evidence>
<accession>A0ABY6LW24</accession>
<reference evidence="1 2" key="1">
    <citation type="submission" date="2022-03" db="EMBL/GenBank/DDBJ databases">
        <title>A chromosomal length assembly of Cordylochernes scorpioides.</title>
        <authorList>
            <person name="Zeh D."/>
            <person name="Zeh J."/>
        </authorList>
    </citation>
    <scope>NUCLEOTIDE SEQUENCE [LARGE SCALE GENOMIC DNA]</scope>
    <source>
        <strain evidence="1">IN4F17</strain>
        <tissue evidence="1">Whole Body</tissue>
    </source>
</reference>
<protein>
    <submittedName>
        <fullName evidence="1">Uncharacterized protein</fullName>
    </submittedName>
</protein>
<evidence type="ECO:0000313" key="2">
    <source>
        <dbReference type="Proteomes" id="UP001235939"/>
    </source>
</evidence>
<sequence length="393" mass="45381">MRCLRLEASALNGYLERWSFRSTEGLEDELPDLSCELEQVLGPSGDICMEELSADDLMHVLGSPQDVCMPGELKVLGIPEQGGLDNAPTVDDLTSSRILEAEFHFSSLEEKLDSFEADIIDILQQALQRHKTIRFFLQTEVELIKTNGASDLRYIRRFRSHFTAQPRPFQILCPRTVFVLLYRGRSGVKYRPQRNLSRRESGGKVLVEFILNSFKAKKKRLRNYPSVDMNEQQKIDFLNEQTCHICKKQLDIKTKVIDHFHWSGRYRGAAHKICNLNYHNNSKFRCLLHGAKNYDNHFLIKALRHVPHKHLTIIPMNIEKYSVILVDDVIFLDSFQFLSASLNTLSSNLPQDGFKVLSQCFPYQTDLLRRKGVYPYEYMTDSSKFSETSLPPI</sequence>
<gene>
    <name evidence="1" type="ORF">LAZ67_X002572</name>
</gene>
<keyword evidence="2" id="KW-1185">Reference proteome</keyword>
<organism evidence="1 2">
    <name type="scientific">Cordylochernes scorpioides</name>
    <dbReference type="NCBI Taxonomy" id="51811"/>
    <lineage>
        <taxon>Eukaryota</taxon>
        <taxon>Metazoa</taxon>
        <taxon>Ecdysozoa</taxon>
        <taxon>Arthropoda</taxon>
        <taxon>Chelicerata</taxon>
        <taxon>Arachnida</taxon>
        <taxon>Pseudoscorpiones</taxon>
        <taxon>Cheliferoidea</taxon>
        <taxon>Chernetidae</taxon>
        <taxon>Cordylochernes</taxon>
    </lineage>
</organism>
<dbReference type="Proteomes" id="UP001235939">
    <property type="component" value="Chromosome X"/>
</dbReference>
<proteinExistence type="predicted"/>